<organism evidence="1">
    <name type="scientific">gut metagenome</name>
    <dbReference type="NCBI Taxonomy" id="749906"/>
    <lineage>
        <taxon>unclassified sequences</taxon>
        <taxon>metagenomes</taxon>
        <taxon>organismal metagenomes</taxon>
    </lineage>
</organism>
<accession>J9G9R1</accession>
<protein>
    <submittedName>
        <fullName evidence="1">Uncharacterized protein</fullName>
    </submittedName>
</protein>
<reference evidence="1" key="1">
    <citation type="journal article" date="2012" name="PLoS ONE">
        <title>Gene sets for utilization of primary and secondary nutrition supplies in the distal gut of endangered iberian lynx.</title>
        <authorList>
            <person name="Alcaide M."/>
            <person name="Messina E."/>
            <person name="Richter M."/>
            <person name="Bargiela R."/>
            <person name="Peplies J."/>
            <person name="Huws S.A."/>
            <person name="Newbold C.J."/>
            <person name="Golyshin P.N."/>
            <person name="Simon M.A."/>
            <person name="Lopez G."/>
            <person name="Yakimov M.M."/>
            <person name="Ferrer M."/>
        </authorList>
    </citation>
    <scope>NUCLEOTIDE SEQUENCE</scope>
</reference>
<gene>
    <name evidence="1" type="ORF">EVA_07870</name>
</gene>
<evidence type="ECO:0000313" key="1">
    <source>
        <dbReference type="EMBL" id="EJX04022.1"/>
    </source>
</evidence>
<dbReference type="EMBL" id="AMCI01001947">
    <property type="protein sequence ID" value="EJX04022.1"/>
    <property type="molecule type" value="Genomic_DNA"/>
</dbReference>
<proteinExistence type="predicted"/>
<name>J9G9R1_9ZZZZ</name>
<comment type="caution">
    <text evidence="1">The sequence shown here is derived from an EMBL/GenBank/DDBJ whole genome shotgun (WGS) entry which is preliminary data.</text>
</comment>
<sequence>MIQFFSIHQSILNYRNYKYIDSLKSGQCQAKNSFSFIQILNIQSDNTP</sequence>
<dbReference type="AlphaFoldDB" id="J9G9R1"/>